<dbReference type="AlphaFoldDB" id="A0A9D2M047"/>
<dbReference type="Gene3D" id="3.30.1920.10">
    <property type="entry name" value="Baseplate protein-like domains - 2 layer sandwich fold"/>
    <property type="match status" value="1"/>
</dbReference>
<reference evidence="1" key="1">
    <citation type="journal article" date="2021" name="PeerJ">
        <title>Extensive microbial diversity within the chicken gut microbiome revealed by metagenomics and culture.</title>
        <authorList>
            <person name="Gilroy R."/>
            <person name="Ravi A."/>
            <person name="Getino M."/>
            <person name="Pursley I."/>
            <person name="Horton D.L."/>
            <person name="Alikhan N.F."/>
            <person name="Baker D."/>
            <person name="Gharbi K."/>
            <person name="Hall N."/>
            <person name="Watson M."/>
            <person name="Adriaenssens E.M."/>
            <person name="Foster-Nyarko E."/>
            <person name="Jarju S."/>
            <person name="Secka A."/>
            <person name="Antonio M."/>
            <person name="Oren A."/>
            <person name="Chaudhuri R.R."/>
            <person name="La Ragione R."/>
            <person name="Hildebrand F."/>
            <person name="Pallen M.J."/>
        </authorList>
    </citation>
    <scope>NUCLEOTIDE SEQUENCE</scope>
    <source>
        <strain evidence="1">ChiBcolR8-3208</strain>
    </source>
</reference>
<protein>
    <recommendedName>
        <fullName evidence="3">Mu-like prophage tail protein gpP</fullName>
    </recommendedName>
</protein>
<dbReference type="InterPro" id="IPR023399">
    <property type="entry name" value="Baseplate-like_2-layer_sand"/>
</dbReference>
<organism evidence="1 2">
    <name type="scientific">Candidatus Acutalibacter ornithocaccae</name>
    <dbReference type="NCBI Taxonomy" id="2838416"/>
    <lineage>
        <taxon>Bacteria</taxon>
        <taxon>Bacillati</taxon>
        <taxon>Bacillota</taxon>
        <taxon>Clostridia</taxon>
        <taxon>Eubacteriales</taxon>
        <taxon>Acutalibacteraceae</taxon>
        <taxon>Acutalibacter</taxon>
    </lineage>
</organism>
<dbReference type="SUPFAM" id="SSF69279">
    <property type="entry name" value="Phage tail proteins"/>
    <property type="match status" value="1"/>
</dbReference>
<comment type="caution">
    <text evidence="1">The sequence shown here is derived from an EMBL/GenBank/DDBJ whole genome shotgun (WGS) entry which is preliminary data.</text>
</comment>
<dbReference type="EMBL" id="DWXZ01000208">
    <property type="protein sequence ID" value="HJB38326.1"/>
    <property type="molecule type" value="Genomic_DNA"/>
</dbReference>
<dbReference type="Proteomes" id="UP000824214">
    <property type="component" value="Unassembled WGS sequence"/>
</dbReference>
<sequence>MTFWGELTDGTELLLGEPMEAQLLYDSDAPASQLRAVFPAEKLWEDLAVVRVFHQGQVAFGGIVDEQNTALSGEGFTVELIARSWEALLLDNEARPAVLRSPSLGLLWERYFQPLGLTSVVGDQSPKAGELAVEKGTSCWELLENFCRDYLGTAPWVDGKGTLHCEGPQETKVIAGRVLSAELSRLPCKQLSTVWQQSFRGTYDTPFRGAAGVKRQRYVSMEDGRDPRELLRQGERESWLLSVECQGNSWPGPGALVTVETPRLGRFEDCPLRQARYIRDSRGERTRFVLERGKAVCG</sequence>
<proteinExistence type="predicted"/>
<evidence type="ECO:0000313" key="2">
    <source>
        <dbReference type="Proteomes" id="UP000824214"/>
    </source>
</evidence>
<name>A0A9D2M047_9FIRM</name>
<evidence type="ECO:0008006" key="3">
    <source>
        <dbReference type="Google" id="ProtNLM"/>
    </source>
</evidence>
<reference evidence="1" key="2">
    <citation type="submission" date="2021-04" db="EMBL/GenBank/DDBJ databases">
        <authorList>
            <person name="Gilroy R."/>
        </authorList>
    </citation>
    <scope>NUCLEOTIDE SEQUENCE</scope>
    <source>
        <strain evidence="1">ChiBcolR8-3208</strain>
    </source>
</reference>
<gene>
    <name evidence="1" type="ORF">H9942_09725</name>
</gene>
<dbReference type="Gene3D" id="2.30.300.10">
    <property type="entry name" value="Baseplate protein-like domain - beta roll fold"/>
    <property type="match status" value="1"/>
</dbReference>
<accession>A0A9D2M047</accession>
<dbReference type="Gene3D" id="3.55.50.10">
    <property type="entry name" value="Baseplate protein-like domains"/>
    <property type="match status" value="1"/>
</dbReference>
<evidence type="ECO:0000313" key="1">
    <source>
        <dbReference type="EMBL" id="HJB38326.1"/>
    </source>
</evidence>